<dbReference type="PANTHER" id="PTHR47245">
    <property type="entry name" value="PEPTIDYLPROLYL ISOMERASE"/>
    <property type="match status" value="1"/>
</dbReference>
<protein>
    <recommendedName>
        <fullName evidence="2">PpiC domain-containing protein</fullName>
    </recommendedName>
</protein>
<dbReference type="InterPro" id="IPR050245">
    <property type="entry name" value="PrsA_foldase"/>
</dbReference>
<keyword evidence="1" id="KW-0697">Rotamase</keyword>
<dbReference type="PROSITE" id="PS50198">
    <property type="entry name" value="PPIC_PPIASE_2"/>
    <property type="match status" value="2"/>
</dbReference>
<dbReference type="SUPFAM" id="SSF54534">
    <property type="entry name" value="FKBP-like"/>
    <property type="match status" value="2"/>
</dbReference>
<evidence type="ECO:0000259" key="2">
    <source>
        <dbReference type="PROSITE" id="PS50198"/>
    </source>
</evidence>
<dbReference type="GO" id="GO:0003755">
    <property type="term" value="F:peptidyl-prolyl cis-trans isomerase activity"/>
    <property type="evidence" value="ECO:0007669"/>
    <property type="project" value="UniProtKB-KW"/>
</dbReference>
<dbReference type="Pfam" id="PF00639">
    <property type="entry name" value="Rotamase"/>
    <property type="match status" value="1"/>
</dbReference>
<feature type="domain" description="PpiC" evidence="2">
    <location>
        <begin position="205"/>
        <end position="303"/>
    </location>
</feature>
<dbReference type="Pfam" id="PF13616">
    <property type="entry name" value="Rotamase_3"/>
    <property type="match status" value="1"/>
</dbReference>
<gene>
    <name evidence="3" type="ORF">BZG02_00105</name>
</gene>
<evidence type="ECO:0000313" key="4">
    <source>
        <dbReference type="Proteomes" id="UP000233535"/>
    </source>
</evidence>
<evidence type="ECO:0000313" key="3">
    <source>
        <dbReference type="EMBL" id="PKQ65445.1"/>
    </source>
</evidence>
<proteinExistence type="predicted"/>
<dbReference type="PANTHER" id="PTHR47245:SF2">
    <property type="entry name" value="PEPTIDYL-PROLYL CIS-TRANS ISOMERASE HP_0175-RELATED"/>
    <property type="match status" value="1"/>
</dbReference>
<sequence>MASFGQQYPIDTLFTINNTPFASQEFEYLYQENNQLPIREALNLYILFQIKLSEAKKLQIDTLPEIKHELQVNRDIALHSFLYPTIVSEEKIQEAFQRIQYFLKARHILVKINKRGNDTLAAYQEAQKIYQDLLNGKSFEKLAHKQSDDQSVNANNGELGYFTAFDMDYVFESSAYHLKIGEYSAPIKTQFGYHIIQILEKIPNPGKVKVRNILLEYKAKNEAVKKQKIDSLYTLLLNGEDFEEIAKKYSEDKRSAPSGGIIPWFGLFETHPKIEETVFQLKLGEIAAPVKTDFGYHIFQLIDKKDYSSLANCRDEIERLIASDSRSKLSPEELISKIKKDSHFKENRHLLSNFYSILDYAYADLVDPLFTIAGKEYTQEDFADYLSQQASKDIYENFIEYINRIYDNFSNNSILAFYKKQLLENNSELENLVLNYENRVLVLAITKLNVWLPAKHNKKGLMEFYQKQKNRYNTNVAFESIKQEVTSDYKMYLKEMWETKLWENYKVKISQSALNKIATQRND</sequence>
<dbReference type="EMBL" id="MVDD01000001">
    <property type="protein sequence ID" value="PKQ65445.1"/>
    <property type="molecule type" value="Genomic_DNA"/>
</dbReference>
<keyword evidence="1" id="KW-0413">Isomerase</keyword>
<organism evidence="3 4">
    <name type="scientific">Labilibaculum filiforme</name>
    <dbReference type="NCBI Taxonomy" id="1940526"/>
    <lineage>
        <taxon>Bacteria</taxon>
        <taxon>Pseudomonadati</taxon>
        <taxon>Bacteroidota</taxon>
        <taxon>Bacteroidia</taxon>
        <taxon>Marinilabiliales</taxon>
        <taxon>Marinifilaceae</taxon>
        <taxon>Labilibaculum</taxon>
    </lineage>
</organism>
<feature type="domain" description="PpiC" evidence="2">
    <location>
        <begin position="100"/>
        <end position="200"/>
    </location>
</feature>
<reference evidence="3 4" key="1">
    <citation type="journal article" date="2017" name="Front. Microbiol.">
        <title>Labilibaculum manganireducens gen. nov., sp. nov. and Labilibaculum filiforme sp. nov., Novel Bacteroidetes Isolated from Subsurface Sediments of the Baltic Sea.</title>
        <authorList>
            <person name="Vandieken V."/>
            <person name="Marshall I.P."/>
            <person name="Niemann H."/>
            <person name="Engelen B."/>
            <person name="Cypionka H."/>
        </authorList>
    </citation>
    <scope>NUCLEOTIDE SEQUENCE [LARGE SCALE GENOMIC DNA]</scope>
    <source>
        <strain evidence="3 4">59.16B</strain>
    </source>
</reference>
<dbReference type="InterPro" id="IPR046357">
    <property type="entry name" value="PPIase_dom_sf"/>
</dbReference>
<dbReference type="AlphaFoldDB" id="A0A2N3I563"/>
<dbReference type="InterPro" id="IPR000297">
    <property type="entry name" value="PPIase_PpiC"/>
</dbReference>
<comment type="caution">
    <text evidence="3">The sequence shown here is derived from an EMBL/GenBank/DDBJ whole genome shotgun (WGS) entry which is preliminary data.</text>
</comment>
<dbReference type="Proteomes" id="UP000233535">
    <property type="component" value="Unassembled WGS sequence"/>
</dbReference>
<name>A0A2N3I563_9BACT</name>
<evidence type="ECO:0000256" key="1">
    <source>
        <dbReference type="PROSITE-ProRule" id="PRU00278"/>
    </source>
</evidence>
<dbReference type="Gene3D" id="3.10.50.40">
    <property type="match status" value="2"/>
</dbReference>
<accession>A0A2N3I563</accession>
<keyword evidence="4" id="KW-1185">Reference proteome</keyword>